<evidence type="ECO:0000256" key="10">
    <source>
        <dbReference type="RuleBase" id="RU000488"/>
    </source>
</evidence>
<evidence type="ECO:0000256" key="5">
    <source>
        <dbReference type="ARBA" id="ARBA00022737"/>
    </source>
</evidence>
<keyword evidence="6 12" id="KW-1133">Transmembrane helix</keyword>
<evidence type="ECO:0000256" key="4">
    <source>
        <dbReference type="ARBA" id="ARBA00022692"/>
    </source>
</evidence>
<keyword evidence="4 9" id="KW-0812">Transmembrane</keyword>
<dbReference type="PANTHER" id="PTHR45939">
    <property type="entry name" value="PEROXISOMAL MEMBRANE PROTEIN PMP34-RELATED"/>
    <property type="match status" value="1"/>
</dbReference>
<evidence type="ECO:0000313" key="13">
    <source>
        <dbReference type="EMBL" id="GAV30120.1"/>
    </source>
</evidence>
<keyword evidence="3 10" id="KW-0813">Transport</keyword>
<feature type="repeat" description="Solcar" evidence="9">
    <location>
        <begin position="278"/>
        <end position="361"/>
    </location>
</feature>
<dbReference type="Gene3D" id="1.50.40.10">
    <property type="entry name" value="Mitochondrial carrier domain"/>
    <property type="match status" value="1"/>
</dbReference>
<feature type="transmembrane region" description="Helical" evidence="12">
    <location>
        <begin position="281"/>
        <end position="302"/>
    </location>
</feature>
<dbReference type="SUPFAM" id="SSF103506">
    <property type="entry name" value="Mitochondrial carrier"/>
    <property type="match status" value="1"/>
</dbReference>
<feature type="transmembrane region" description="Helical" evidence="12">
    <location>
        <begin position="121"/>
        <end position="142"/>
    </location>
</feature>
<evidence type="ECO:0008006" key="15">
    <source>
        <dbReference type="Google" id="ProtNLM"/>
    </source>
</evidence>
<dbReference type="PROSITE" id="PS50920">
    <property type="entry name" value="SOLCAR"/>
    <property type="match status" value="2"/>
</dbReference>
<keyword evidence="7 9" id="KW-0472">Membrane</keyword>
<evidence type="ECO:0000256" key="12">
    <source>
        <dbReference type="SAM" id="Phobius"/>
    </source>
</evidence>
<gene>
    <name evidence="13" type="ORF">PMKS-003627</name>
</gene>
<evidence type="ECO:0000256" key="2">
    <source>
        <dbReference type="ARBA" id="ARBA00006375"/>
    </source>
</evidence>
<dbReference type="GO" id="GO:0005347">
    <property type="term" value="F:ATP transmembrane transporter activity"/>
    <property type="evidence" value="ECO:0007669"/>
    <property type="project" value="TreeGrafter"/>
</dbReference>
<dbReference type="OrthoDB" id="2019556at2759"/>
<keyword evidence="14" id="KW-1185">Reference proteome</keyword>
<comment type="caution">
    <text evidence="13">The sequence shown here is derived from an EMBL/GenBank/DDBJ whole genome shotgun (WGS) entry which is preliminary data.</text>
</comment>
<proteinExistence type="inferred from homology"/>
<sequence length="381" mass="41997">MSDKSISHAISGGISGLISMAVTYPLVTLSTNAQAKTKNQQEETTEEERSANIDTNDDEDDATSTKSSVSKLPLRTVHSQIPKGADDIAKSKLSVAKAKLLQLLKKLVHRLRFLIQNSKKYYSGLESALLGIVAVNFIYYYVYNLAGNYFKKLNKSPQSAGLNVKESLLTGLAAGIISRVVTNPIWVANTRMTVKQKMDVRVDDKEEGKAKKVDVSQQNTFRVMYEILQKEGVRGLTSGLGPALILVSSPMIQFTVYEQLKNLLTRLRREGRNGYTNISSVEALILGSFGKLIAILATYPYYTIRSRMHLSTSNENSFKVLYGVVQNEGIGALYGGLNAKLLQSVASAGLIFYFKEEMMNLVGAAIQRLTILSKESKVFRG</sequence>
<evidence type="ECO:0000256" key="7">
    <source>
        <dbReference type="ARBA" id="ARBA00023136"/>
    </source>
</evidence>
<organism evidence="13 14">
    <name type="scientific">Pichia membranifaciens</name>
    <dbReference type="NCBI Taxonomy" id="4926"/>
    <lineage>
        <taxon>Eukaryota</taxon>
        <taxon>Fungi</taxon>
        <taxon>Dikarya</taxon>
        <taxon>Ascomycota</taxon>
        <taxon>Saccharomycotina</taxon>
        <taxon>Pichiomycetes</taxon>
        <taxon>Pichiales</taxon>
        <taxon>Pichiaceae</taxon>
        <taxon>Pichia</taxon>
    </lineage>
</organism>
<keyword evidence="5" id="KW-0677">Repeat</keyword>
<feature type="region of interest" description="Disordered" evidence="11">
    <location>
        <begin position="34"/>
        <end position="70"/>
    </location>
</feature>
<feature type="transmembrane region" description="Helical" evidence="12">
    <location>
        <begin position="240"/>
        <end position="260"/>
    </location>
</feature>
<evidence type="ECO:0000256" key="11">
    <source>
        <dbReference type="SAM" id="MobiDB-lite"/>
    </source>
</evidence>
<dbReference type="AlphaFoldDB" id="A0A1Q2YKQ2"/>
<evidence type="ECO:0000256" key="3">
    <source>
        <dbReference type="ARBA" id="ARBA00022448"/>
    </source>
</evidence>
<feature type="transmembrane region" description="Helical" evidence="12">
    <location>
        <begin position="6"/>
        <end position="27"/>
    </location>
</feature>
<dbReference type="GO" id="GO:0044610">
    <property type="term" value="F:FMN transmembrane transporter activity"/>
    <property type="evidence" value="ECO:0007669"/>
    <property type="project" value="TreeGrafter"/>
</dbReference>
<dbReference type="GO" id="GO:0015230">
    <property type="term" value="F:FAD transmembrane transporter activity"/>
    <property type="evidence" value="ECO:0007669"/>
    <property type="project" value="TreeGrafter"/>
</dbReference>
<evidence type="ECO:0000256" key="6">
    <source>
        <dbReference type="ARBA" id="ARBA00022989"/>
    </source>
</evidence>
<accession>A0A1Q2YKQ2</accession>
<feature type="repeat" description="Solcar" evidence="9">
    <location>
        <begin position="162"/>
        <end position="263"/>
    </location>
</feature>
<comment type="subcellular location">
    <subcellularLocation>
        <location evidence="1">Peroxisome membrane</location>
        <topology evidence="1">Multi-pass membrane protein</topology>
    </subcellularLocation>
</comment>
<dbReference type="GO" id="GO:0080122">
    <property type="term" value="F:AMP transmembrane transporter activity"/>
    <property type="evidence" value="ECO:0007669"/>
    <property type="project" value="TreeGrafter"/>
</dbReference>
<evidence type="ECO:0000313" key="14">
    <source>
        <dbReference type="Proteomes" id="UP000186136"/>
    </source>
</evidence>
<dbReference type="GO" id="GO:0015228">
    <property type="term" value="F:coenzyme A transmembrane transporter activity"/>
    <property type="evidence" value="ECO:0007669"/>
    <property type="project" value="TreeGrafter"/>
</dbReference>
<dbReference type="Proteomes" id="UP000186136">
    <property type="component" value="Unassembled WGS sequence"/>
</dbReference>
<dbReference type="InterPro" id="IPR018108">
    <property type="entry name" value="MCP_transmembrane"/>
</dbReference>
<evidence type="ECO:0000256" key="1">
    <source>
        <dbReference type="ARBA" id="ARBA00004585"/>
    </source>
</evidence>
<dbReference type="InterPro" id="IPR023395">
    <property type="entry name" value="MCP_dom_sf"/>
</dbReference>
<dbReference type="Pfam" id="PF00153">
    <property type="entry name" value="Mito_carr"/>
    <property type="match status" value="2"/>
</dbReference>
<keyword evidence="8" id="KW-0576">Peroxisome</keyword>
<evidence type="ECO:0000256" key="9">
    <source>
        <dbReference type="PROSITE-ProRule" id="PRU00282"/>
    </source>
</evidence>
<dbReference type="EMBL" id="BDGI01000160">
    <property type="protein sequence ID" value="GAV30120.1"/>
    <property type="molecule type" value="Genomic_DNA"/>
</dbReference>
<reference evidence="13 14" key="1">
    <citation type="submission" date="2016-08" db="EMBL/GenBank/DDBJ databases">
        <title>Whole genome shotgun sequence of Pichia membranifaciens KS47-1.</title>
        <authorList>
            <person name="Konishi M."/>
            <person name="Ishida M."/>
            <person name="Arakawa T."/>
            <person name="Kato Y."/>
            <person name="Horiuchi J."/>
        </authorList>
    </citation>
    <scope>NUCLEOTIDE SEQUENCE [LARGE SCALE GENOMIC DNA]</scope>
    <source>
        <strain evidence="13 14">KS47-1</strain>
    </source>
</reference>
<protein>
    <recommendedName>
        <fullName evidence="15">Peroxisomal membrane protein</fullName>
    </recommendedName>
</protein>
<dbReference type="GO" id="GO:0051724">
    <property type="term" value="F:NAD transmembrane transporter activity"/>
    <property type="evidence" value="ECO:0007669"/>
    <property type="project" value="TreeGrafter"/>
</dbReference>
<comment type="similarity">
    <text evidence="2 10">Belongs to the mitochondrial carrier (TC 2.A.29) family.</text>
</comment>
<dbReference type="InterPro" id="IPR052217">
    <property type="entry name" value="Mito/Peroxisomal_Carrier"/>
</dbReference>
<dbReference type="GO" id="GO:0005778">
    <property type="term" value="C:peroxisomal membrane"/>
    <property type="evidence" value="ECO:0007669"/>
    <property type="project" value="UniProtKB-SubCell"/>
</dbReference>
<dbReference type="GO" id="GO:0015217">
    <property type="term" value="F:ADP transmembrane transporter activity"/>
    <property type="evidence" value="ECO:0007669"/>
    <property type="project" value="TreeGrafter"/>
</dbReference>
<evidence type="ECO:0000256" key="8">
    <source>
        <dbReference type="ARBA" id="ARBA00023140"/>
    </source>
</evidence>
<dbReference type="PANTHER" id="PTHR45939:SF5">
    <property type="entry name" value="PEROXISOMAL MEMBRANE PROTEIN PMP34"/>
    <property type="match status" value="1"/>
</dbReference>
<name>A0A1Q2YKQ2_9ASCO</name>